<reference evidence="3 4" key="1">
    <citation type="submission" date="2023-07" db="EMBL/GenBank/DDBJ databases">
        <title>Sorghum-associated microbial communities from plants grown in Nebraska, USA.</title>
        <authorList>
            <person name="Schachtman D."/>
        </authorList>
    </citation>
    <scope>NUCLEOTIDE SEQUENCE [LARGE SCALE GENOMIC DNA]</scope>
    <source>
        <strain evidence="3 4">BE310</strain>
    </source>
</reference>
<name>A0ABU1ZEN8_9BURK</name>
<protein>
    <submittedName>
        <fullName evidence="3">Uncharacterized protein</fullName>
    </submittedName>
</protein>
<keyword evidence="4" id="KW-1185">Reference proteome</keyword>
<comment type="caution">
    <text evidence="3">The sequence shown here is derived from an EMBL/GenBank/DDBJ whole genome shotgun (WGS) entry which is preliminary data.</text>
</comment>
<gene>
    <name evidence="3" type="ORF">J2X16_004462</name>
</gene>
<dbReference type="EMBL" id="JAVDXQ010000007">
    <property type="protein sequence ID" value="MDR7299094.1"/>
    <property type="molecule type" value="Genomic_DNA"/>
</dbReference>
<evidence type="ECO:0000256" key="2">
    <source>
        <dbReference type="SAM" id="SignalP"/>
    </source>
</evidence>
<evidence type="ECO:0000313" key="4">
    <source>
        <dbReference type="Proteomes" id="UP001180536"/>
    </source>
</evidence>
<feature type="region of interest" description="Disordered" evidence="1">
    <location>
        <begin position="92"/>
        <end position="113"/>
    </location>
</feature>
<evidence type="ECO:0000256" key="1">
    <source>
        <dbReference type="SAM" id="MobiDB-lite"/>
    </source>
</evidence>
<feature type="compositionally biased region" description="Basic and acidic residues" evidence="1">
    <location>
        <begin position="53"/>
        <end position="67"/>
    </location>
</feature>
<accession>A0ABU1ZEN8</accession>
<evidence type="ECO:0000313" key="3">
    <source>
        <dbReference type="EMBL" id="MDR7299094.1"/>
    </source>
</evidence>
<feature type="chain" id="PRO_5046471365" evidence="2">
    <location>
        <begin position="19"/>
        <end position="113"/>
    </location>
</feature>
<dbReference type="RefSeq" id="WP_056874801.1">
    <property type="nucleotide sequence ID" value="NZ_JAVDXQ010000007.1"/>
</dbReference>
<dbReference type="Proteomes" id="UP001180536">
    <property type="component" value="Unassembled WGS sequence"/>
</dbReference>
<feature type="compositionally biased region" description="Low complexity" evidence="1">
    <location>
        <begin position="104"/>
        <end position="113"/>
    </location>
</feature>
<sequence>MRKLLIASLVLASTGALADDADMTKARSELRAGCAQSYASFIANQPAGNAPEYRGEKHPGDMRHYSDAKPCTEEQLAAYLDKAEPSLVMRAYPSAAGRPKAKKPTTAASASGK</sequence>
<feature type="region of interest" description="Disordered" evidence="1">
    <location>
        <begin position="46"/>
        <end position="67"/>
    </location>
</feature>
<feature type="signal peptide" evidence="2">
    <location>
        <begin position="1"/>
        <end position="18"/>
    </location>
</feature>
<organism evidence="3 4">
    <name type="scientific">Pelomonas aquatica</name>
    <dbReference type="NCBI Taxonomy" id="431058"/>
    <lineage>
        <taxon>Bacteria</taxon>
        <taxon>Pseudomonadati</taxon>
        <taxon>Pseudomonadota</taxon>
        <taxon>Betaproteobacteria</taxon>
        <taxon>Burkholderiales</taxon>
        <taxon>Sphaerotilaceae</taxon>
        <taxon>Roseateles</taxon>
    </lineage>
</organism>
<keyword evidence="2" id="KW-0732">Signal</keyword>
<proteinExistence type="predicted"/>